<organism evidence="2">
    <name type="scientific">freshwater metagenome</name>
    <dbReference type="NCBI Taxonomy" id="449393"/>
    <lineage>
        <taxon>unclassified sequences</taxon>
        <taxon>metagenomes</taxon>
        <taxon>ecological metagenomes</taxon>
    </lineage>
</organism>
<proteinExistence type="predicted"/>
<gene>
    <name evidence="2" type="ORF">UFOPK1399_00134</name>
</gene>
<keyword evidence="1" id="KW-0472">Membrane</keyword>
<name>A0A6J6ATI4_9ZZZZ</name>
<feature type="transmembrane region" description="Helical" evidence="1">
    <location>
        <begin position="45"/>
        <end position="70"/>
    </location>
</feature>
<sequence>MESLALVVSILVLICFFSGPLGFFLTSRLITGATSHPVAFVARRTLVVINGLLGTMVSGFFLFGPIPLFLRIISLASLGLNIWALDREFGSHIYSYIQKHLRNKNA</sequence>
<keyword evidence="1" id="KW-0812">Transmembrane</keyword>
<accession>A0A6J6ATI4</accession>
<keyword evidence="1" id="KW-1133">Transmembrane helix</keyword>
<reference evidence="2" key="1">
    <citation type="submission" date="2020-05" db="EMBL/GenBank/DDBJ databases">
        <authorList>
            <person name="Chiriac C."/>
            <person name="Salcher M."/>
            <person name="Ghai R."/>
            <person name="Kavagutti S V."/>
        </authorList>
    </citation>
    <scope>NUCLEOTIDE SEQUENCE</scope>
</reference>
<evidence type="ECO:0000313" key="2">
    <source>
        <dbReference type="EMBL" id="CAB4529931.1"/>
    </source>
</evidence>
<protein>
    <submittedName>
        <fullName evidence="2">Unannotated protein</fullName>
    </submittedName>
</protein>
<dbReference type="EMBL" id="CAEZSD010000008">
    <property type="protein sequence ID" value="CAB4529931.1"/>
    <property type="molecule type" value="Genomic_DNA"/>
</dbReference>
<dbReference type="AlphaFoldDB" id="A0A6J6ATI4"/>
<evidence type="ECO:0000256" key="1">
    <source>
        <dbReference type="SAM" id="Phobius"/>
    </source>
</evidence>